<dbReference type="PANTHER" id="PTHR22911:SF137">
    <property type="entry name" value="SOLUTE CARRIER FAMILY 35 MEMBER G2-RELATED"/>
    <property type="match status" value="1"/>
</dbReference>
<name>A0A172TMV7_9BACL</name>
<keyword evidence="4" id="KW-1003">Cell membrane</keyword>
<accession>A0A172TMV7</accession>
<dbReference type="GO" id="GO:0005886">
    <property type="term" value="C:plasma membrane"/>
    <property type="evidence" value="ECO:0007669"/>
    <property type="project" value="UniProtKB-SubCell"/>
</dbReference>
<dbReference type="RefSeq" id="WP_068610156.1">
    <property type="nucleotide sequence ID" value="NZ_CP011388.1"/>
</dbReference>
<gene>
    <name evidence="10" type="ORF">SY83_21220</name>
</gene>
<sequence>MMTEQQKGIGYSALSYFIWGLLPIYWKWLDNISSDQILAQRVFWAFIFMLIVLSVTGRREEFKAQLRVLRKEPKRAVPLAVASLLISGNWYIYIWAVNSGHLIEASMGYYINPLVSVLLGLAVLRERLSSLQWCAFALAGAGVLVMTLNLGQFPWVALSLALSFGLYGLAKKLTRMDSIVGLTFETLFVMPFALGYLVYLLVKGTLSVGESVAVSLPLIIGSGAVTAIPLLLFAMGAQRISLTLIGFLQYLAPTISLILGVFLYKENFTDTHLAAFTCIWLSLAVFTWSKTRRTSVKKNNVNSARSH</sequence>
<feature type="transmembrane region" description="Helical" evidence="8">
    <location>
        <begin position="182"/>
        <end position="202"/>
    </location>
</feature>
<evidence type="ECO:0000256" key="8">
    <source>
        <dbReference type="SAM" id="Phobius"/>
    </source>
</evidence>
<feature type="transmembrane region" description="Helical" evidence="8">
    <location>
        <begin position="9"/>
        <end position="26"/>
    </location>
</feature>
<keyword evidence="7 8" id="KW-0472">Membrane</keyword>
<evidence type="ECO:0000313" key="11">
    <source>
        <dbReference type="Proteomes" id="UP000076927"/>
    </source>
</evidence>
<evidence type="ECO:0000256" key="6">
    <source>
        <dbReference type="ARBA" id="ARBA00022989"/>
    </source>
</evidence>
<evidence type="ECO:0000256" key="5">
    <source>
        <dbReference type="ARBA" id="ARBA00022692"/>
    </source>
</evidence>
<dbReference type="SUPFAM" id="SSF103481">
    <property type="entry name" value="Multidrug resistance efflux transporter EmrE"/>
    <property type="match status" value="2"/>
</dbReference>
<reference evidence="10 11" key="1">
    <citation type="submission" date="2015-01" db="EMBL/GenBank/DDBJ databases">
        <title>Paenibacillus swuensis/DY6/whole genome sequencing.</title>
        <authorList>
            <person name="Kim M.K."/>
            <person name="Srinivasan S."/>
            <person name="Lee J.-J."/>
        </authorList>
    </citation>
    <scope>NUCLEOTIDE SEQUENCE [LARGE SCALE GENOMIC DNA]</scope>
    <source>
        <strain evidence="10 11">DY6</strain>
    </source>
</reference>
<feature type="transmembrane region" description="Helical" evidence="8">
    <location>
        <begin position="271"/>
        <end position="289"/>
    </location>
</feature>
<feature type="transmembrane region" description="Helical" evidence="8">
    <location>
        <begin position="76"/>
        <end position="95"/>
    </location>
</feature>
<dbReference type="InterPro" id="IPR000620">
    <property type="entry name" value="EamA_dom"/>
</dbReference>
<dbReference type="Proteomes" id="UP000076927">
    <property type="component" value="Chromosome"/>
</dbReference>
<feature type="transmembrane region" description="Helical" evidence="8">
    <location>
        <begin position="131"/>
        <end position="147"/>
    </location>
</feature>
<evidence type="ECO:0000259" key="9">
    <source>
        <dbReference type="Pfam" id="PF00892"/>
    </source>
</evidence>
<evidence type="ECO:0000256" key="1">
    <source>
        <dbReference type="ARBA" id="ARBA00004651"/>
    </source>
</evidence>
<dbReference type="Pfam" id="PF00892">
    <property type="entry name" value="EamA"/>
    <property type="match status" value="1"/>
</dbReference>
<dbReference type="NCBIfam" id="TIGR00688">
    <property type="entry name" value="rarD"/>
    <property type="match status" value="1"/>
</dbReference>
<dbReference type="AlphaFoldDB" id="A0A172TMV7"/>
<evidence type="ECO:0000256" key="3">
    <source>
        <dbReference type="ARBA" id="ARBA00022448"/>
    </source>
</evidence>
<keyword evidence="11" id="KW-1185">Reference proteome</keyword>
<comment type="similarity">
    <text evidence="2">Belongs to the EamA transporter family.</text>
</comment>
<feature type="transmembrane region" description="Helical" evidence="8">
    <location>
        <begin position="242"/>
        <end position="265"/>
    </location>
</feature>
<keyword evidence="6 8" id="KW-1133">Transmembrane helix</keyword>
<feature type="transmembrane region" description="Helical" evidence="8">
    <location>
        <begin position="38"/>
        <end position="55"/>
    </location>
</feature>
<keyword evidence="5 8" id="KW-0812">Transmembrane</keyword>
<proteinExistence type="inferred from homology"/>
<evidence type="ECO:0000256" key="2">
    <source>
        <dbReference type="ARBA" id="ARBA00007362"/>
    </source>
</evidence>
<dbReference type="InterPro" id="IPR037185">
    <property type="entry name" value="EmrE-like"/>
</dbReference>
<keyword evidence="3" id="KW-0813">Transport</keyword>
<protein>
    <submittedName>
        <fullName evidence="10">Transporter</fullName>
    </submittedName>
</protein>
<dbReference type="EMBL" id="CP011388">
    <property type="protein sequence ID" value="ANE48381.1"/>
    <property type="molecule type" value="Genomic_DNA"/>
</dbReference>
<dbReference type="PANTHER" id="PTHR22911">
    <property type="entry name" value="ACYL-MALONYL CONDENSING ENZYME-RELATED"/>
    <property type="match status" value="1"/>
</dbReference>
<dbReference type="KEGG" id="pswu:SY83_21220"/>
<feature type="transmembrane region" description="Helical" evidence="8">
    <location>
        <begin position="107"/>
        <end position="124"/>
    </location>
</feature>
<feature type="domain" description="EamA" evidence="9">
    <location>
        <begin position="7"/>
        <end position="147"/>
    </location>
</feature>
<dbReference type="PATRIC" id="fig|1178515.4.peg.4298"/>
<feature type="transmembrane region" description="Helical" evidence="8">
    <location>
        <begin position="214"/>
        <end position="235"/>
    </location>
</feature>
<evidence type="ECO:0000313" key="10">
    <source>
        <dbReference type="EMBL" id="ANE48381.1"/>
    </source>
</evidence>
<comment type="subcellular location">
    <subcellularLocation>
        <location evidence="1">Cell membrane</location>
        <topology evidence="1">Multi-pass membrane protein</topology>
    </subcellularLocation>
</comment>
<evidence type="ECO:0000256" key="7">
    <source>
        <dbReference type="ARBA" id="ARBA00023136"/>
    </source>
</evidence>
<dbReference type="InterPro" id="IPR004626">
    <property type="entry name" value="RarD"/>
</dbReference>
<evidence type="ECO:0000256" key="4">
    <source>
        <dbReference type="ARBA" id="ARBA00022475"/>
    </source>
</evidence>
<organism evidence="10 11">
    <name type="scientific">Paenibacillus swuensis</name>
    <dbReference type="NCBI Taxonomy" id="1178515"/>
    <lineage>
        <taxon>Bacteria</taxon>
        <taxon>Bacillati</taxon>
        <taxon>Bacillota</taxon>
        <taxon>Bacilli</taxon>
        <taxon>Bacillales</taxon>
        <taxon>Paenibacillaceae</taxon>
        <taxon>Paenibacillus</taxon>
    </lineage>
</organism>
<feature type="transmembrane region" description="Helical" evidence="8">
    <location>
        <begin position="153"/>
        <end position="170"/>
    </location>
</feature>